<dbReference type="EMBL" id="CBUC010000073">
    <property type="protein sequence ID" value="CDJ26352.1"/>
    <property type="molecule type" value="Genomic_DNA"/>
</dbReference>
<protein>
    <submittedName>
        <fullName evidence="2">(bread wheat) hypothetical protein</fullName>
    </submittedName>
</protein>
<proteinExistence type="predicted"/>
<feature type="domain" description="KIB1-4 beta-propeller" evidence="1">
    <location>
        <begin position="9"/>
        <end position="123"/>
    </location>
</feature>
<sequence length="209" mass="23292">MTPGNNEFASFGCCVAIEDSVASHREARICHLLTGKRVRLPDPRIGYEGIIFAGNLVLTFSQYHHSLHYCRIGDNHWREARCDAGYRLRDLIFLKGTLYALIFPNFRLAVVELDNSSVSDAVSYCSLSLSTMHSDETAKLTDDVKCFAVYRPSSQTTKSIIFAVNCQYGQTEKTQTLPSVVLSPVGKMARLCHLGFVVQWAKLHTLPSG</sequence>
<gene>
    <name evidence="2" type="ORF">TRAES_3BF048400070CFD_c1</name>
</gene>
<name>A0A7G2IH62_WHEAT</name>
<accession>A0A7G2IH62</accession>
<evidence type="ECO:0000313" key="2">
    <source>
        <dbReference type="EMBL" id="CDJ26352.1"/>
    </source>
</evidence>
<comment type="caution">
    <text evidence="2">The sequence shown here is derived from an EMBL/GenBank/DDBJ whole genome shotgun (WGS) entry which is preliminary data.</text>
</comment>
<organism evidence="2">
    <name type="scientific">Triticum aestivum</name>
    <name type="common">Wheat</name>
    <dbReference type="NCBI Taxonomy" id="4565"/>
    <lineage>
        <taxon>Eukaryota</taxon>
        <taxon>Viridiplantae</taxon>
        <taxon>Streptophyta</taxon>
        <taxon>Embryophyta</taxon>
        <taxon>Tracheophyta</taxon>
        <taxon>Spermatophyta</taxon>
        <taxon>Magnoliopsida</taxon>
        <taxon>Liliopsida</taxon>
        <taxon>Poales</taxon>
        <taxon>Poaceae</taxon>
        <taxon>BOP clade</taxon>
        <taxon>Pooideae</taxon>
        <taxon>Triticodae</taxon>
        <taxon>Triticeae</taxon>
        <taxon>Triticinae</taxon>
        <taxon>Triticum</taxon>
    </lineage>
</organism>
<dbReference type="AlphaFoldDB" id="A0A7G2IH62"/>
<dbReference type="Pfam" id="PF03478">
    <property type="entry name" value="Beta-prop_KIB1-4"/>
    <property type="match status" value="1"/>
</dbReference>
<dbReference type="InterPro" id="IPR005174">
    <property type="entry name" value="KIB1-4_b-propeller"/>
</dbReference>
<evidence type="ECO:0000259" key="1">
    <source>
        <dbReference type="Pfam" id="PF03478"/>
    </source>
</evidence>
<reference evidence="2" key="1">
    <citation type="journal article" date="2014" name="Science">
        <title>Structural and functional partitioning of bread wheat chromosome 3B.</title>
        <authorList>
            <person name="Choulet F."/>
            <person name="Alberti A."/>
            <person name="Theil S."/>
            <person name="Glover N."/>
            <person name="Barbe V."/>
            <person name="Daron J."/>
            <person name="Pingault L."/>
            <person name="Sourdille P."/>
            <person name="Couloux A."/>
            <person name="Paux E."/>
            <person name="Leroy P."/>
            <person name="Mangenot S."/>
            <person name="Guilhot N."/>
            <person name="Le Gouis J."/>
            <person name="Balfourier F."/>
            <person name="Alaux M."/>
            <person name="Jamilloux V."/>
            <person name="Poulain J."/>
            <person name="Durand C."/>
            <person name="Bellec A."/>
            <person name="Gaspin C."/>
            <person name="Safar J."/>
            <person name="Dolezel J."/>
            <person name="Rogers J."/>
            <person name="Vandepoele K."/>
            <person name="Aury J.M."/>
            <person name="Mayer K."/>
            <person name="Berges H."/>
            <person name="Quesneville H."/>
            <person name="Wincker P."/>
            <person name="Feuillet C."/>
        </authorList>
    </citation>
    <scope>NUCLEOTIDE SEQUENCE [LARGE SCALE GENOMIC DNA]</scope>
</reference>